<comment type="caution">
    <text evidence="2">The sequence shown here is derived from an EMBL/GenBank/DDBJ whole genome shotgun (WGS) entry which is preliminary data.</text>
</comment>
<keyword evidence="3" id="KW-1185">Reference proteome</keyword>
<keyword evidence="1" id="KW-0732">Signal</keyword>
<dbReference type="InterPro" id="IPR019613">
    <property type="entry name" value="DUF4198"/>
</dbReference>
<dbReference type="RefSeq" id="WP_132771422.1">
    <property type="nucleotide sequence ID" value="NZ_JAOQNK010000001.1"/>
</dbReference>
<dbReference type="Proteomes" id="UP001409291">
    <property type="component" value="Unassembled WGS sequence"/>
</dbReference>
<sequence>MKKLIFTLLSFFIVLSASAHAVFIETSLKGIQGKSHAIKIVYGEPDEHEVISKWWWYKAGMEITLTLIKPDGSTSSLTTTAKDDHLLTSFIPDQDGMYHVSLKRDTERKEGAKTQYQINAIATIQVGNSTIGNTATHLDNELFVFAEQTAFKNKKEVTLTLFQKGKPASNTAVQIIAPSGWIKWLETDEQGRVKFTPEWKGKYYAEVSKREKVTGQDFEEYSRTSSMSFAVK</sequence>
<proteinExistence type="predicted"/>
<protein>
    <submittedName>
        <fullName evidence="2">DUF4198 domain-containing protein</fullName>
    </submittedName>
</protein>
<dbReference type="SUPFAM" id="SSF49478">
    <property type="entry name" value="Cna protein B-type domain"/>
    <property type="match status" value="1"/>
</dbReference>
<dbReference type="Pfam" id="PF10670">
    <property type="entry name" value="DUF4198"/>
    <property type="match status" value="1"/>
</dbReference>
<organism evidence="2 3">
    <name type="scientific">Sphingobacterium kitahiroshimense</name>
    <dbReference type="NCBI Taxonomy" id="470446"/>
    <lineage>
        <taxon>Bacteria</taxon>
        <taxon>Pseudomonadati</taxon>
        <taxon>Bacteroidota</taxon>
        <taxon>Sphingobacteriia</taxon>
        <taxon>Sphingobacteriales</taxon>
        <taxon>Sphingobacteriaceae</taxon>
        <taxon>Sphingobacterium</taxon>
    </lineage>
</organism>
<dbReference type="EMBL" id="JBDJNQ010000011">
    <property type="protein sequence ID" value="MEN5379791.1"/>
    <property type="molecule type" value="Genomic_DNA"/>
</dbReference>
<feature type="signal peptide" evidence="1">
    <location>
        <begin position="1"/>
        <end position="21"/>
    </location>
</feature>
<accession>A0ABV0BYD4</accession>
<evidence type="ECO:0000256" key="1">
    <source>
        <dbReference type="SAM" id="SignalP"/>
    </source>
</evidence>
<name>A0ABV0BYD4_9SPHI</name>
<reference evidence="2 3" key="1">
    <citation type="submission" date="2024-04" db="EMBL/GenBank/DDBJ databases">
        <title>WGS of bacteria from Torrens River.</title>
        <authorList>
            <person name="Wyrsch E.R."/>
            <person name="Drigo B."/>
        </authorList>
    </citation>
    <scope>NUCLEOTIDE SEQUENCE [LARGE SCALE GENOMIC DNA]</scope>
    <source>
        <strain evidence="2 3">TWI391</strain>
    </source>
</reference>
<feature type="chain" id="PRO_5046395697" evidence="1">
    <location>
        <begin position="22"/>
        <end position="232"/>
    </location>
</feature>
<gene>
    <name evidence="2" type="ORF">ABE541_21170</name>
</gene>
<evidence type="ECO:0000313" key="3">
    <source>
        <dbReference type="Proteomes" id="UP001409291"/>
    </source>
</evidence>
<evidence type="ECO:0000313" key="2">
    <source>
        <dbReference type="EMBL" id="MEN5379791.1"/>
    </source>
</evidence>